<dbReference type="Pfam" id="PF02518">
    <property type="entry name" value="HATPase_c"/>
    <property type="match status" value="1"/>
</dbReference>
<protein>
    <recommendedName>
        <fullName evidence="9">Histidine kinase</fullName>
    </recommendedName>
</protein>
<feature type="coiled-coil region" evidence="3">
    <location>
        <begin position="589"/>
        <end position="627"/>
    </location>
</feature>
<evidence type="ECO:0000313" key="7">
    <source>
        <dbReference type="EMBL" id="KAL1597529.1"/>
    </source>
</evidence>
<dbReference type="SUPFAM" id="SSF55785">
    <property type="entry name" value="PYP-like sensor domain (PAS domain)"/>
    <property type="match status" value="1"/>
</dbReference>
<evidence type="ECO:0000259" key="5">
    <source>
        <dbReference type="PROSITE" id="PS50109"/>
    </source>
</evidence>
<dbReference type="Gene3D" id="3.30.450.20">
    <property type="entry name" value="PAS domain"/>
    <property type="match status" value="2"/>
</dbReference>
<dbReference type="PROSITE" id="PS50109">
    <property type="entry name" value="HIS_KIN"/>
    <property type="match status" value="1"/>
</dbReference>
<dbReference type="InterPro" id="IPR001789">
    <property type="entry name" value="Sig_transdc_resp-reg_receiver"/>
</dbReference>
<evidence type="ECO:0000256" key="3">
    <source>
        <dbReference type="SAM" id="Coils"/>
    </source>
</evidence>
<dbReference type="PANTHER" id="PTHR43719:SF30">
    <property type="entry name" value="TWO-COMPONENT SYSTEM RESPONSE REGULATOR"/>
    <property type="match status" value="1"/>
</dbReference>
<dbReference type="InterPro" id="IPR003594">
    <property type="entry name" value="HATPase_dom"/>
</dbReference>
<gene>
    <name evidence="7" type="ORF">SLS59_007226</name>
</gene>
<dbReference type="Gene3D" id="1.10.287.130">
    <property type="match status" value="1"/>
</dbReference>
<evidence type="ECO:0008006" key="9">
    <source>
        <dbReference type="Google" id="ProtNLM"/>
    </source>
</evidence>
<evidence type="ECO:0000256" key="1">
    <source>
        <dbReference type="ARBA" id="ARBA00022553"/>
    </source>
</evidence>
<dbReference type="PROSITE" id="PS50110">
    <property type="entry name" value="RESPONSE_REGULATORY"/>
    <property type="match status" value="1"/>
</dbReference>
<dbReference type="SUPFAM" id="SSF55874">
    <property type="entry name" value="ATPase domain of HSP90 chaperone/DNA topoisomerase II/histidine kinase"/>
    <property type="match status" value="1"/>
</dbReference>
<evidence type="ECO:0000256" key="4">
    <source>
        <dbReference type="SAM" id="MobiDB-lite"/>
    </source>
</evidence>
<dbReference type="InterPro" id="IPR011006">
    <property type="entry name" value="CheY-like_superfamily"/>
</dbReference>
<keyword evidence="3" id="KW-0175">Coiled coil</keyword>
<dbReference type="SMART" id="SM00387">
    <property type="entry name" value="HATPase_c"/>
    <property type="match status" value="1"/>
</dbReference>
<feature type="region of interest" description="Disordered" evidence="4">
    <location>
        <begin position="1"/>
        <end position="20"/>
    </location>
</feature>
<dbReference type="InterPro" id="IPR004358">
    <property type="entry name" value="Sig_transdc_His_kin-like_C"/>
</dbReference>
<dbReference type="InterPro" id="IPR003661">
    <property type="entry name" value="HisK_dim/P_dom"/>
</dbReference>
<dbReference type="InterPro" id="IPR036097">
    <property type="entry name" value="HisK_dim/P_sf"/>
</dbReference>
<dbReference type="EMBL" id="JAKIXB020000025">
    <property type="protein sequence ID" value="KAL1597529.1"/>
    <property type="molecule type" value="Genomic_DNA"/>
</dbReference>
<dbReference type="PANTHER" id="PTHR43719">
    <property type="entry name" value="TWO-COMPONENT HISTIDINE KINASE"/>
    <property type="match status" value="1"/>
</dbReference>
<dbReference type="SUPFAM" id="SSF52172">
    <property type="entry name" value="CheY-like"/>
    <property type="match status" value="1"/>
</dbReference>
<keyword evidence="8" id="KW-1185">Reference proteome</keyword>
<proteinExistence type="predicted"/>
<dbReference type="InterPro" id="IPR035965">
    <property type="entry name" value="PAS-like_dom_sf"/>
</dbReference>
<dbReference type="Pfam" id="PF00072">
    <property type="entry name" value="Response_reg"/>
    <property type="match status" value="1"/>
</dbReference>
<dbReference type="SMART" id="SM00388">
    <property type="entry name" value="HisKA"/>
    <property type="match status" value="1"/>
</dbReference>
<evidence type="ECO:0000259" key="6">
    <source>
        <dbReference type="PROSITE" id="PS50110"/>
    </source>
</evidence>
<organism evidence="7 8">
    <name type="scientific">Nothophoma quercina</name>
    <dbReference type="NCBI Taxonomy" id="749835"/>
    <lineage>
        <taxon>Eukaryota</taxon>
        <taxon>Fungi</taxon>
        <taxon>Dikarya</taxon>
        <taxon>Ascomycota</taxon>
        <taxon>Pezizomycotina</taxon>
        <taxon>Dothideomycetes</taxon>
        <taxon>Pleosporomycetidae</taxon>
        <taxon>Pleosporales</taxon>
        <taxon>Pleosporineae</taxon>
        <taxon>Didymellaceae</taxon>
        <taxon>Nothophoma</taxon>
    </lineage>
</organism>
<name>A0ABR3QZF0_9PLEO</name>
<feature type="region of interest" description="Disordered" evidence="4">
    <location>
        <begin position="176"/>
        <end position="200"/>
    </location>
</feature>
<evidence type="ECO:0000256" key="2">
    <source>
        <dbReference type="PROSITE-ProRule" id="PRU00169"/>
    </source>
</evidence>
<dbReference type="Gene3D" id="3.40.50.2300">
    <property type="match status" value="1"/>
</dbReference>
<dbReference type="Proteomes" id="UP001521222">
    <property type="component" value="Unassembled WGS sequence"/>
</dbReference>
<dbReference type="InterPro" id="IPR058846">
    <property type="entry name" value="PAS-like"/>
</dbReference>
<dbReference type="Pfam" id="PF00512">
    <property type="entry name" value="HisKA"/>
    <property type="match status" value="1"/>
</dbReference>
<dbReference type="Pfam" id="PF26131">
    <property type="entry name" value="PAS-like"/>
    <property type="match status" value="1"/>
</dbReference>
<sequence>MSTNGLTSALPDGLTDAPDGEQQYHDAIIKEQEQQMCAVRTLSGFKRETLHVDLSHSKLLSYLDLDDRPSFAIHAGTTLHPGGPLELVYSNPALKSADCLLARVSGQQTKGTLFEESAALHGAFINWLLNVVDERDLARRGNAYLFEGHLWTAVNVEHYKVVSGVTTRMLWSDPSNARLRPSLDPKESGEPKHLPLKAYLPTERPAVKTPDVNSELKKLPIDSPDTECTPHGPYDYTFHPPSAATMSEHIKYFRETDWAQTPLGDMASWPPELRCVVNMTLNDSYPAILFWGEEAIMVYNEAYIQLLGVLHPCMGKSARTHASNYWPTFVPLVEHINKTGCSLREHGVPLFIDRHGFLEETYWSFQFTPVLNNEGHITSYYHHLFETTKHHLLERRVGSLVELGSQTANARTFQSFWDIALQTLTLNSKDVPFALLYSAEHQYGSDLSTISSPGVGAAPSIGNCVLKGSIGVESGHALAPAAFDIQDTSYVFHSYLLEAARFGRATIVHLADLNLPNEVLDDVQWKGFGEPCRVVVICPIMPTTGDNAQVEGFVILGVNPRRPFDEDYQKFVHVMLRLLATSLASVALFDAEVRQKEKAIENAANLQKQLLNEIQAKEKKFQSFAERSDVAIFIMDAVGKYTYRNRRWYDMFEVAADVEDAMQAWLNIVFPDDIPKCEGVFGKLVMEKVPVIFELKTKMLWSPPSDLEQPECGGTQHHKWILCSAYPELGPDDELLEIVGSVTDISKQKWAESIQKYHTDSALESKQHLEHFIDTTSHEMRNPLSAIMQCADGILSSYSFSDGNPPSPMTYFNLLDQTLDSAQTIAQCAQHMRHIVDDILTISKLDSGLLVITPVDAQPESVVKHVVKMFDSEAKAAGVDLFFEIDQSYRDLGIDWVSLDPTRVLQILINLLTNAIKFTRLETKTRNITITLAASATEPTSTPGGVQFTETKLVGDNHHLEQDWKQGNIQFIQFSVTDTGRGLTQEQTTSLFQRFSQASPRTHVHYGGSGLGLFISRRLTELQGGSIGLTSEYKKGSTFSFYIKARRVKPAMLRKGSLPDVFPEDIRHRRDKPSLSSLRDYKPPIIPEAVQENSQSWRHEHTRPDPTPALVPLVTEPQQAPSSPRPATAPPAVPTTEALGLPPPLDFAELKRTKSIPETLHVLVVEDNLVNQKVLAKQLRNLGCIVSVANHGRESLDFLPRTTRWNHEAYSARSASRRPSIQISTDANAPSLHNVSAGADAPVELSLILMDWEMPIMSGLVATAKIRELERDGLLHGRVPVIGVTANVRQQQIETAMQAGMDDVVGKPFRVAELLARMRGIVKGVGGTR</sequence>
<keyword evidence="1 2" id="KW-0597">Phosphoprotein</keyword>
<dbReference type="CDD" id="cd00082">
    <property type="entry name" value="HisKA"/>
    <property type="match status" value="1"/>
</dbReference>
<dbReference type="CDD" id="cd17546">
    <property type="entry name" value="REC_hyHK_CKI1_RcsC-like"/>
    <property type="match status" value="1"/>
</dbReference>
<dbReference type="SUPFAM" id="SSF47384">
    <property type="entry name" value="Homodimeric domain of signal transducing histidine kinase"/>
    <property type="match status" value="1"/>
</dbReference>
<feature type="compositionally biased region" description="Basic and acidic residues" evidence="4">
    <location>
        <begin position="181"/>
        <end position="193"/>
    </location>
</feature>
<dbReference type="InterPro" id="IPR036890">
    <property type="entry name" value="HATPase_C_sf"/>
</dbReference>
<evidence type="ECO:0000313" key="8">
    <source>
        <dbReference type="Proteomes" id="UP001521222"/>
    </source>
</evidence>
<dbReference type="InterPro" id="IPR050956">
    <property type="entry name" value="2C_system_His_kinase"/>
</dbReference>
<feature type="modified residue" description="4-aspartylphosphate" evidence="2">
    <location>
        <position position="1251"/>
    </location>
</feature>
<dbReference type="PRINTS" id="PR00344">
    <property type="entry name" value="BCTRLSENSOR"/>
</dbReference>
<accession>A0ABR3QZF0</accession>
<dbReference type="InterPro" id="IPR005467">
    <property type="entry name" value="His_kinase_dom"/>
</dbReference>
<feature type="domain" description="Histidine kinase" evidence="5">
    <location>
        <begin position="775"/>
        <end position="1047"/>
    </location>
</feature>
<dbReference type="Gene3D" id="3.30.565.10">
    <property type="entry name" value="Histidine kinase-like ATPase, C-terminal domain"/>
    <property type="match status" value="1"/>
</dbReference>
<feature type="domain" description="Response regulatory" evidence="6">
    <location>
        <begin position="1161"/>
        <end position="1322"/>
    </location>
</feature>
<feature type="compositionally biased region" description="Pro residues" evidence="4">
    <location>
        <begin position="1123"/>
        <end position="1133"/>
    </location>
</feature>
<feature type="region of interest" description="Disordered" evidence="4">
    <location>
        <begin position="1091"/>
        <end position="1140"/>
    </location>
</feature>
<comment type="caution">
    <text evidence="7">The sequence shown here is derived from an EMBL/GenBank/DDBJ whole genome shotgun (WGS) entry which is preliminary data.</text>
</comment>
<dbReference type="SMART" id="SM00448">
    <property type="entry name" value="REC"/>
    <property type="match status" value="1"/>
</dbReference>
<reference evidence="7 8" key="1">
    <citation type="submission" date="2024-02" db="EMBL/GenBank/DDBJ databases">
        <title>De novo assembly and annotation of 12 fungi associated with fruit tree decline syndrome in Ontario, Canada.</title>
        <authorList>
            <person name="Sulman M."/>
            <person name="Ellouze W."/>
            <person name="Ilyukhin E."/>
        </authorList>
    </citation>
    <scope>NUCLEOTIDE SEQUENCE [LARGE SCALE GENOMIC DNA]</scope>
    <source>
        <strain evidence="7 8">M97-236</strain>
    </source>
</reference>